<feature type="transmembrane region" description="Helical" evidence="1">
    <location>
        <begin position="106"/>
        <end position="125"/>
    </location>
</feature>
<name>A0A6L9L662_9BACT</name>
<dbReference type="EMBL" id="JAAFZH010000002">
    <property type="protein sequence ID" value="NDU94611.1"/>
    <property type="molecule type" value="Genomic_DNA"/>
</dbReference>
<protein>
    <submittedName>
        <fullName evidence="2">Uncharacterized protein</fullName>
    </submittedName>
</protein>
<dbReference type="RefSeq" id="WP_163944875.1">
    <property type="nucleotide sequence ID" value="NZ_JAAFZH010000002.1"/>
</dbReference>
<gene>
    <name evidence="2" type="ORF">GK108_06970</name>
</gene>
<feature type="transmembrane region" description="Helical" evidence="1">
    <location>
        <begin position="222"/>
        <end position="242"/>
    </location>
</feature>
<dbReference type="Proteomes" id="UP000474175">
    <property type="component" value="Unassembled WGS sequence"/>
</dbReference>
<accession>A0A6L9L662</accession>
<dbReference type="AlphaFoldDB" id="A0A6L9L662"/>
<feature type="transmembrane region" description="Helical" evidence="1">
    <location>
        <begin position="182"/>
        <end position="210"/>
    </location>
</feature>
<organism evidence="2 3">
    <name type="scientific">Spirosoma terrae</name>
    <dbReference type="NCBI Taxonomy" id="1968276"/>
    <lineage>
        <taxon>Bacteria</taxon>
        <taxon>Pseudomonadati</taxon>
        <taxon>Bacteroidota</taxon>
        <taxon>Cytophagia</taxon>
        <taxon>Cytophagales</taxon>
        <taxon>Cytophagaceae</taxon>
        <taxon>Spirosoma</taxon>
    </lineage>
</organism>
<comment type="caution">
    <text evidence="2">The sequence shown here is derived from an EMBL/GenBank/DDBJ whole genome shotgun (WGS) entry which is preliminary data.</text>
</comment>
<reference evidence="2 3" key="1">
    <citation type="submission" date="2020-02" db="EMBL/GenBank/DDBJ databases">
        <title>Draft genome sequence of two Spirosoma agri KCTC 52727 and Spirosoma terrae KCTC 52035.</title>
        <authorList>
            <person name="Rojas J."/>
            <person name="Ambika Manirajan B."/>
            <person name="Suarez C."/>
            <person name="Ratering S."/>
            <person name="Schnell S."/>
        </authorList>
    </citation>
    <scope>NUCLEOTIDE SEQUENCE [LARGE SCALE GENOMIC DNA]</scope>
    <source>
        <strain evidence="2 3">KCTC 52035</strain>
    </source>
</reference>
<evidence type="ECO:0000313" key="3">
    <source>
        <dbReference type="Proteomes" id="UP000474175"/>
    </source>
</evidence>
<feature type="transmembrane region" description="Helical" evidence="1">
    <location>
        <begin position="160"/>
        <end position="176"/>
    </location>
</feature>
<feature type="transmembrane region" description="Helical" evidence="1">
    <location>
        <begin position="131"/>
        <end position="148"/>
    </location>
</feature>
<evidence type="ECO:0000313" key="2">
    <source>
        <dbReference type="EMBL" id="NDU94611.1"/>
    </source>
</evidence>
<feature type="transmembrane region" description="Helical" evidence="1">
    <location>
        <begin position="367"/>
        <end position="386"/>
    </location>
</feature>
<keyword evidence="1" id="KW-0472">Membrane</keyword>
<evidence type="ECO:0000256" key="1">
    <source>
        <dbReference type="SAM" id="Phobius"/>
    </source>
</evidence>
<sequence length="592" mass="66608">MPTLQHTAPPRLESTQSRSVDRLLGGIAVAVPVVLFWIIWSYYAVNVPKWDDHALRGFLYDLDEETTFFGKIYQFFRQHNEHRIVVDRLVAFIDYNVTGKLNFRHLMAVGNLSLIGIVLLLMDLFRREGRSAWYVVPVPFLLLNLANWENMYWGMAALQNFWIVFWSMLTCYLLAYTQHWRWAIAVATLATLTSGNGLLIWPIGIILLALRSVDSQIGGKHRFLPLVAWVVSAGIVIGLYFAGYKKPAGNPPDKSSVFEVVKGGVAFLGASVEALPVRSALQSSVLFGGALVLVAILLIGFGLLRYGQVIGHTILQFTKSSASGKSKAIPPITLFFWGVMAFIFGTTAVVAWGRTGFGLDLIITSRYKIYSLLLLVMLYVYVVLIAGRALGKWIMVGGIAGSVLFYWSSYFSFLDEAIWFRHWQLTNQFNWTYTMSKPISTLKPEAYTEPAPAFYDVALPVIYGPAEQKTIPLTVIKQPTGYLIETDKSTPADLLKPQTVEQDAGSYLLARSAKRSYLFPVRPNKRSLIQARLWPFNQFTDGFKTEIMPGTLEPGTYQLFVLRVTSQNQCKIYPTNQLVTSSELPKDVEKNW</sequence>
<keyword evidence="3" id="KW-1185">Reference proteome</keyword>
<keyword evidence="1" id="KW-0812">Transmembrane</keyword>
<proteinExistence type="predicted"/>
<feature type="transmembrane region" description="Helical" evidence="1">
    <location>
        <begin position="285"/>
        <end position="307"/>
    </location>
</feature>
<feature type="transmembrane region" description="Helical" evidence="1">
    <location>
        <begin position="23"/>
        <end position="45"/>
    </location>
</feature>
<feature type="transmembrane region" description="Helical" evidence="1">
    <location>
        <begin position="393"/>
        <end position="413"/>
    </location>
</feature>
<keyword evidence="1" id="KW-1133">Transmembrane helix</keyword>
<feature type="transmembrane region" description="Helical" evidence="1">
    <location>
        <begin position="328"/>
        <end position="352"/>
    </location>
</feature>